<dbReference type="SUPFAM" id="SSF55455">
    <property type="entry name" value="SRF-like"/>
    <property type="match status" value="1"/>
</dbReference>
<feature type="coiled-coil region" evidence="6">
    <location>
        <begin position="89"/>
        <end position="116"/>
    </location>
</feature>
<dbReference type="PRINTS" id="PR00404">
    <property type="entry name" value="MADSDOMAIN"/>
</dbReference>
<feature type="domain" description="MADS-box" evidence="7">
    <location>
        <begin position="1"/>
        <end position="57"/>
    </location>
</feature>
<dbReference type="CDD" id="cd00266">
    <property type="entry name" value="MADS_SRF_like"/>
    <property type="match status" value="1"/>
</dbReference>
<dbReference type="InterPro" id="IPR036879">
    <property type="entry name" value="TF_MADSbox_sf"/>
</dbReference>
<dbReference type="PROSITE" id="PS50066">
    <property type="entry name" value="MADS_BOX_2"/>
    <property type="match status" value="1"/>
</dbReference>
<evidence type="ECO:0000313" key="9">
    <source>
        <dbReference type="Proteomes" id="UP001140206"/>
    </source>
</evidence>
<keyword evidence="5" id="KW-0539">Nucleus</keyword>
<evidence type="ECO:0000259" key="7">
    <source>
        <dbReference type="PROSITE" id="PS50066"/>
    </source>
</evidence>
<sequence length="200" mass="22875">MGKQKTNIEFIAKDSRRRATFKQRKENIFKKASELSTLCDVRTCVIIDNPYEQRYGYEVLPSEQEAIELLHGFNGMPSKRRSAKTTNPEEMMQQQTRKAQEQLIKLELENRELELEILMHEYMAGARAMNEISPEEAEGILWVAEKQLRVVQARIDMLSSKADNADENSTAQPFVQEAPAIAVHCKKENVKKIQESGGSC</sequence>
<accession>A0AAV8CP21</accession>
<evidence type="ECO:0000313" key="8">
    <source>
        <dbReference type="EMBL" id="KAJ4757603.1"/>
    </source>
</evidence>
<dbReference type="GO" id="GO:0000981">
    <property type="term" value="F:DNA-binding transcription factor activity, RNA polymerase II-specific"/>
    <property type="evidence" value="ECO:0007669"/>
    <property type="project" value="InterPro"/>
</dbReference>
<keyword evidence="4" id="KW-0804">Transcription</keyword>
<dbReference type="AlphaFoldDB" id="A0AAV8CP21"/>
<protein>
    <submittedName>
        <fullName evidence="8">Agamous-like MADS-box protein AGL80</fullName>
    </submittedName>
</protein>
<name>A0AAV8CP21_9POAL</name>
<evidence type="ECO:0000256" key="6">
    <source>
        <dbReference type="SAM" id="Coils"/>
    </source>
</evidence>
<proteinExistence type="predicted"/>
<evidence type="ECO:0000256" key="1">
    <source>
        <dbReference type="ARBA" id="ARBA00004123"/>
    </source>
</evidence>
<keyword evidence="6" id="KW-0175">Coiled coil</keyword>
<dbReference type="SMART" id="SM00432">
    <property type="entry name" value="MADS"/>
    <property type="match status" value="1"/>
</dbReference>
<keyword evidence="2" id="KW-0805">Transcription regulation</keyword>
<evidence type="ECO:0000256" key="4">
    <source>
        <dbReference type="ARBA" id="ARBA00023163"/>
    </source>
</evidence>
<keyword evidence="9" id="KW-1185">Reference proteome</keyword>
<dbReference type="PANTHER" id="PTHR48019">
    <property type="entry name" value="SERUM RESPONSE FACTOR HOMOLOG"/>
    <property type="match status" value="1"/>
</dbReference>
<evidence type="ECO:0000256" key="5">
    <source>
        <dbReference type="ARBA" id="ARBA00023242"/>
    </source>
</evidence>
<dbReference type="EMBL" id="JAMFTS010000004">
    <property type="protein sequence ID" value="KAJ4757603.1"/>
    <property type="molecule type" value="Genomic_DNA"/>
</dbReference>
<dbReference type="Gene3D" id="3.40.1810.10">
    <property type="entry name" value="Transcription factor, MADS-box"/>
    <property type="match status" value="1"/>
</dbReference>
<dbReference type="InterPro" id="IPR050142">
    <property type="entry name" value="MADS-box/MEF2_TF"/>
</dbReference>
<dbReference type="Proteomes" id="UP001140206">
    <property type="component" value="Chromosome 4"/>
</dbReference>
<dbReference type="GO" id="GO:0046983">
    <property type="term" value="F:protein dimerization activity"/>
    <property type="evidence" value="ECO:0007669"/>
    <property type="project" value="InterPro"/>
</dbReference>
<reference evidence="8" key="1">
    <citation type="submission" date="2022-08" db="EMBL/GenBank/DDBJ databases">
        <authorList>
            <person name="Marques A."/>
        </authorList>
    </citation>
    <scope>NUCLEOTIDE SEQUENCE</scope>
    <source>
        <strain evidence="8">RhyPub2mFocal</strain>
        <tissue evidence="8">Leaves</tissue>
    </source>
</reference>
<dbReference type="GO" id="GO:0005634">
    <property type="term" value="C:nucleus"/>
    <property type="evidence" value="ECO:0007669"/>
    <property type="project" value="UniProtKB-SubCell"/>
</dbReference>
<dbReference type="GO" id="GO:0000987">
    <property type="term" value="F:cis-regulatory region sequence-specific DNA binding"/>
    <property type="evidence" value="ECO:0007669"/>
    <property type="project" value="InterPro"/>
</dbReference>
<comment type="caution">
    <text evidence="8">The sequence shown here is derived from an EMBL/GenBank/DDBJ whole genome shotgun (WGS) entry which is preliminary data.</text>
</comment>
<comment type="subcellular location">
    <subcellularLocation>
        <location evidence="1">Nucleus</location>
    </subcellularLocation>
</comment>
<dbReference type="InterPro" id="IPR033897">
    <property type="entry name" value="SRF-like_MADS-box"/>
</dbReference>
<evidence type="ECO:0000256" key="3">
    <source>
        <dbReference type="ARBA" id="ARBA00023125"/>
    </source>
</evidence>
<dbReference type="InterPro" id="IPR002100">
    <property type="entry name" value="TF_MADSbox"/>
</dbReference>
<dbReference type="GO" id="GO:0045944">
    <property type="term" value="P:positive regulation of transcription by RNA polymerase II"/>
    <property type="evidence" value="ECO:0007669"/>
    <property type="project" value="InterPro"/>
</dbReference>
<dbReference type="Pfam" id="PF00319">
    <property type="entry name" value="SRF-TF"/>
    <property type="match status" value="1"/>
</dbReference>
<gene>
    <name evidence="8" type="ORF">LUZ62_067978</name>
</gene>
<keyword evidence="3" id="KW-0238">DNA-binding</keyword>
<evidence type="ECO:0000256" key="2">
    <source>
        <dbReference type="ARBA" id="ARBA00023015"/>
    </source>
</evidence>
<organism evidence="8 9">
    <name type="scientific">Rhynchospora pubera</name>
    <dbReference type="NCBI Taxonomy" id="906938"/>
    <lineage>
        <taxon>Eukaryota</taxon>
        <taxon>Viridiplantae</taxon>
        <taxon>Streptophyta</taxon>
        <taxon>Embryophyta</taxon>
        <taxon>Tracheophyta</taxon>
        <taxon>Spermatophyta</taxon>
        <taxon>Magnoliopsida</taxon>
        <taxon>Liliopsida</taxon>
        <taxon>Poales</taxon>
        <taxon>Cyperaceae</taxon>
        <taxon>Cyperoideae</taxon>
        <taxon>Rhynchosporeae</taxon>
        <taxon>Rhynchospora</taxon>
    </lineage>
</organism>